<dbReference type="Proteomes" id="UP000828390">
    <property type="component" value="Unassembled WGS sequence"/>
</dbReference>
<keyword evidence="2" id="KW-1015">Disulfide bond</keyword>
<feature type="domain" description="MRH" evidence="6">
    <location>
        <begin position="74"/>
        <end position="176"/>
    </location>
</feature>
<dbReference type="PANTHER" id="PTHR12630">
    <property type="entry name" value="N-LINKED OLIGOSACCHARIDE PROCESSING"/>
    <property type="match status" value="1"/>
</dbReference>
<evidence type="ECO:0000256" key="2">
    <source>
        <dbReference type="ARBA" id="ARBA00023157"/>
    </source>
</evidence>
<evidence type="ECO:0000313" key="8">
    <source>
        <dbReference type="Proteomes" id="UP000828390"/>
    </source>
</evidence>
<dbReference type="SMART" id="SM01137">
    <property type="entry name" value="DMAP_binding"/>
    <property type="match status" value="1"/>
</dbReference>
<feature type="domain" description="DMAP1-binding" evidence="5">
    <location>
        <begin position="181"/>
        <end position="294"/>
    </location>
</feature>
<evidence type="ECO:0000313" key="7">
    <source>
        <dbReference type="EMBL" id="KAH3860807.1"/>
    </source>
</evidence>
<dbReference type="GO" id="GO:0005794">
    <property type="term" value="C:Golgi apparatus"/>
    <property type="evidence" value="ECO:0007669"/>
    <property type="project" value="TreeGrafter"/>
</dbReference>
<evidence type="ECO:0000256" key="3">
    <source>
        <dbReference type="SAM" id="Coils"/>
    </source>
</evidence>
<organism evidence="7 8">
    <name type="scientific">Dreissena polymorpha</name>
    <name type="common">Zebra mussel</name>
    <name type="synonym">Mytilus polymorpha</name>
    <dbReference type="NCBI Taxonomy" id="45954"/>
    <lineage>
        <taxon>Eukaryota</taxon>
        <taxon>Metazoa</taxon>
        <taxon>Spiralia</taxon>
        <taxon>Lophotrochozoa</taxon>
        <taxon>Mollusca</taxon>
        <taxon>Bivalvia</taxon>
        <taxon>Autobranchia</taxon>
        <taxon>Heteroconchia</taxon>
        <taxon>Euheterodonta</taxon>
        <taxon>Imparidentia</taxon>
        <taxon>Neoheterodontei</taxon>
        <taxon>Myida</taxon>
        <taxon>Dreissenoidea</taxon>
        <taxon>Dreissenidae</taxon>
        <taxon>Dreissena</taxon>
    </lineage>
</organism>
<dbReference type="PROSITE" id="PS51912">
    <property type="entry name" value="DMAP1_BIND"/>
    <property type="match status" value="1"/>
</dbReference>
<evidence type="ECO:0000256" key="4">
    <source>
        <dbReference type="SAM" id="SignalP"/>
    </source>
</evidence>
<feature type="signal peptide" evidence="4">
    <location>
        <begin position="1"/>
        <end position="21"/>
    </location>
</feature>
<dbReference type="InterPro" id="IPR039794">
    <property type="entry name" value="Gtb1-like"/>
</dbReference>
<dbReference type="Gene3D" id="2.70.130.10">
    <property type="entry name" value="Mannose-6-phosphate receptor binding domain"/>
    <property type="match status" value="1"/>
</dbReference>
<keyword evidence="8" id="KW-1185">Reference proteome</keyword>
<dbReference type="InterPro" id="IPR044865">
    <property type="entry name" value="MRH_dom"/>
</dbReference>
<dbReference type="PANTHER" id="PTHR12630:SF6">
    <property type="entry name" value="N-ACETYLGLUCOSAMINE-1-PHOSPHOTRANSFERASE SUBUNIT GAMMA"/>
    <property type="match status" value="1"/>
</dbReference>
<sequence>MDAKNIFLILATICYCISVLCERHSIKIVEEPSTYGIMNSYQGGAVADTNAKKLKMRVKPSNFSGPALFSRLNGKCFTKTDESYKYEFCPFSNITQHEQSLRWNPYSGILGVWQEWEIENNTFIAMVMRQGDTCGNKHRTMKVFFQCGKDNKVLNVSEPSTCNYHMNFSTPYVCHPQAMLVYPTLREELQTEWGHLEGELAAGEITHKGYKKYLSRIFVKAGYMMSEDAKKSLLEQAAAEEKKEVEKKDGRFDNLFQCTEEYRKLKLEIDQLRQLVDNKHDDDIVEHGVDLDYA</sequence>
<keyword evidence="3" id="KW-0175">Coiled coil</keyword>
<dbReference type="InterPro" id="IPR036607">
    <property type="entry name" value="PRKCSH"/>
</dbReference>
<gene>
    <name evidence="7" type="ORF">DPMN_023731</name>
</gene>
<evidence type="ECO:0008006" key="9">
    <source>
        <dbReference type="Google" id="ProtNLM"/>
    </source>
</evidence>
<evidence type="ECO:0000256" key="1">
    <source>
        <dbReference type="ARBA" id="ARBA00022729"/>
    </source>
</evidence>
<evidence type="ECO:0000259" key="6">
    <source>
        <dbReference type="PROSITE" id="PS51914"/>
    </source>
</evidence>
<protein>
    <recommendedName>
        <fullName evidence="9">N-acetylglucosamine-1-phosphotransferase subunit gamma</fullName>
    </recommendedName>
</protein>
<dbReference type="OrthoDB" id="28322at2759"/>
<dbReference type="SUPFAM" id="SSF50911">
    <property type="entry name" value="Mannose 6-phosphate receptor domain"/>
    <property type="match status" value="1"/>
</dbReference>
<reference evidence="7" key="2">
    <citation type="submission" date="2020-11" db="EMBL/GenBank/DDBJ databases">
        <authorList>
            <person name="McCartney M.A."/>
            <person name="Auch B."/>
            <person name="Kono T."/>
            <person name="Mallez S."/>
            <person name="Becker A."/>
            <person name="Gohl D.M."/>
            <person name="Silverstein K.A.T."/>
            <person name="Koren S."/>
            <person name="Bechman K.B."/>
            <person name="Herman A."/>
            <person name="Abrahante J.E."/>
            <person name="Garbe J."/>
        </authorList>
    </citation>
    <scope>NUCLEOTIDE SEQUENCE</scope>
    <source>
        <strain evidence="7">Duluth1</strain>
        <tissue evidence="7">Whole animal</tissue>
    </source>
</reference>
<reference evidence="7" key="1">
    <citation type="journal article" date="2019" name="bioRxiv">
        <title>The Genome of the Zebra Mussel, Dreissena polymorpha: A Resource for Invasive Species Research.</title>
        <authorList>
            <person name="McCartney M.A."/>
            <person name="Auch B."/>
            <person name="Kono T."/>
            <person name="Mallez S."/>
            <person name="Zhang Y."/>
            <person name="Obille A."/>
            <person name="Becker A."/>
            <person name="Abrahante J.E."/>
            <person name="Garbe J."/>
            <person name="Badalamenti J.P."/>
            <person name="Herman A."/>
            <person name="Mangelson H."/>
            <person name="Liachko I."/>
            <person name="Sullivan S."/>
            <person name="Sone E.D."/>
            <person name="Koren S."/>
            <person name="Silverstein K.A.T."/>
            <person name="Beckman K.B."/>
            <person name="Gohl D.M."/>
        </authorList>
    </citation>
    <scope>NUCLEOTIDE SEQUENCE</scope>
    <source>
        <strain evidence="7">Duluth1</strain>
        <tissue evidence="7">Whole animal</tissue>
    </source>
</reference>
<evidence type="ECO:0000259" key="5">
    <source>
        <dbReference type="PROSITE" id="PS51912"/>
    </source>
</evidence>
<dbReference type="PROSITE" id="PS51914">
    <property type="entry name" value="MRH"/>
    <property type="match status" value="1"/>
</dbReference>
<name>A0A9D4RBN3_DREPO</name>
<dbReference type="InterPro" id="IPR010506">
    <property type="entry name" value="DMAP1-bd"/>
</dbReference>
<dbReference type="AlphaFoldDB" id="A0A9D4RBN3"/>
<accession>A0A9D4RBN3</accession>
<keyword evidence="1 4" id="KW-0732">Signal</keyword>
<feature type="chain" id="PRO_5038410955" description="N-acetylglucosamine-1-phosphotransferase subunit gamma" evidence="4">
    <location>
        <begin position="22"/>
        <end position="294"/>
    </location>
</feature>
<dbReference type="Pfam" id="PF13015">
    <property type="entry name" value="PRKCSH_1"/>
    <property type="match status" value="1"/>
</dbReference>
<proteinExistence type="predicted"/>
<dbReference type="InterPro" id="IPR009011">
    <property type="entry name" value="Man6P_isomerase_rcpt-bd_dom_sf"/>
</dbReference>
<feature type="coiled-coil region" evidence="3">
    <location>
        <begin position="255"/>
        <end position="282"/>
    </location>
</feature>
<dbReference type="EMBL" id="JAIWYP010000002">
    <property type="protein sequence ID" value="KAH3860807.1"/>
    <property type="molecule type" value="Genomic_DNA"/>
</dbReference>
<comment type="caution">
    <text evidence="7">The sequence shown here is derived from an EMBL/GenBank/DDBJ whole genome shotgun (WGS) entry which is preliminary data.</text>
</comment>